<gene>
    <name evidence="1" type="ORF">M422DRAFT_263845</name>
</gene>
<evidence type="ECO:0000313" key="1">
    <source>
        <dbReference type="EMBL" id="KIJ34054.1"/>
    </source>
</evidence>
<sequence>MTAQQTTPTDPPPGYTRSIYGLNFQAILTQGVGHTVPEQANDVLTYFGLNGAVSPTPTSTAASSTGSTATAAPPVLSAPAAGTILTGHNVVVFTGLNLHVTDQDNHPYRQFKV</sequence>
<dbReference type="EMBL" id="KN837204">
    <property type="protein sequence ID" value="KIJ34054.1"/>
    <property type="molecule type" value="Genomic_DNA"/>
</dbReference>
<dbReference type="HOGENOM" id="CLU_171284_0_0_1"/>
<name>A0A0C9UGW6_SPHS4</name>
<reference evidence="1 2" key="1">
    <citation type="submission" date="2014-06" db="EMBL/GenBank/DDBJ databases">
        <title>Evolutionary Origins and Diversification of the Mycorrhizal Mutualists.</title>
        <authorList>
            <consortium name="DOE Joint Genome Institute"/>
            <consortium name="Mycorrhizal Genomics Consortium"/>
            <person name="Kohler A."/>
            <person name="Kuo A."/>
            <person name="Nagy L.G."/>
            <person name="Floudas D."/>
            <person name="Copeland A."/>
            <person name="Barry K.W."/>
            <person name="Cichocki N."/>
            <person name="Veneault-Fourrey C."/>
            <person name="LaButti K."/>
            <person name="Lindquist E.A."/>
            <person name="Lipzen A."/>
            <person name="Lundell T."/>
            <person name="Morin E."/>
            <person name="Murat C."/>
            <person name="Riley R."/>
            <person name="Ohm R."/>
            <person name="Sun H."/>
            <person name="Tunlid A."/>
            <person name="Henrissat B."/>
            <person name="Grigoriev I.V."/>
            <person name="Hibbett D.S."/>
            <person name="Martin F."/>
        </authorList>
    </citation>
    <scope>NUCLEOTIDE SEQUENCE [LARGE SCALE GENOMIC DNA]</scope>
    <source>
        <strain evidence="1 2">SS14</strain>
    </source>
</reference>
<accession>A0A0C9UGW6</accession>
<keyword evidence="2" id="KW-1185">Reference proteome</keyword>
<protein>
    <submittedName>
        <fullName evidence="1">Carbohydrate esterase family 1 protein</fullName>
    </submittedName>
</protein>
<proteinExistence type="predicted"/>
<evidence type="ECO:0000313" key="2">
    <source>
        <dbReference type="Proteomes" id="UP000054279"/>
    </source>
</evidence>
<dbReference type="Proteomes" id="UP000054279">
    <property type="component" value="Unassembled WGS sequence"/>
</dbReference>
<dbReference type="AlphaFoldDB" id="A0A0C9UGW6"/>
<organism evidence="1 2">
    <name type="scientific">Sphaerobolus stellatus (strain SS14)</name>
    <dbReference type="NCBI Taxonomy" id="990650"/>
    <lineage>
        <taxon>Eukaryota</taxon>
        <taxon>Fungi</taxon>
        <taxon>Dikarya</taxon>
        <taxon>Basidiomycota</taxon>
        <taxon>Agaricomycotina</taxon>
        <taxon>Agaricomycetes</taxon>
        <taxon>Phallomycetidae</taxon>
        <taxon>Geastrales</taxon>
        <taxon>Sphaerobolaceae</taxon>
        <taxon>Sphaerobolus</taxon>
    </lineage>
</organism>